<dbReference type="GO" id="GO:0016787">
    <property type="term" value="F:hydrolase activity"/>
    <property type="evidence" value="ECO:0007669"/>
    <property type="project" value="UniProtKB-KW"/>
</dbReference>
<dbReference type="HOGENOM" id="CLU_022148_4_0_1"/>
<dbReference type="Pfam" id="PF16862">
    <property type="entry name" value="Glyco_hydro_79C"/>
    <property type="match status" value="1"/>
</dbReference>
<dbReference type="RefSeq" id="XP_016602345.1">
    <property type="nucleotide sequence ID" value="XM_016738828.1"/>
</dbReference>
<dbReference type="GeneID" id="27674247"/>
<dbReference type="SUPFAM" id="SSF51445">
    <property type="entry name" value="(Trans)glycosidases"/>
    <property type="match status" value="1"/>
</dbReference>
<dbReference type="PANTHER" id="PTHR36183:SF3">
    <property type="entry name" value="BETA-GLUCURONIDASE C-TERMINAL DOMAIN-CONTAINING PROTEIN"/>
    <property type="match status" value="1"/>
</dbReference>
<accession>A0A0A2K1S4</accession>
<dbReference type="PANTHER" id="PTHR36183">
    <property type="entry name" value="BETA-GLUCURONIDASE"/>
    <property type="match status" value="1"/>
</dbReference>
<dbReference type="AlphaFoldDB" id="A0A0A2K1S4"/>
<sequence length="407" mass="45367">MPVRIGGTTQDRARYDPDFDGYVSYKVNNSLEAPKSLIYGPKFFDLIGNETMLGLNRGLNNRGNTFSAALEARAMISKQLWGLELGNEPDLFEYWKYPVAVAPWKETQEGANAADWAQDFINHWKTPLPILAGGGYAVPFEVVPPWPNLPYLIETAYNQTIKDATKFYNGHLYSLENATANSLNIEMNHQRTVSDLNMLPISSDKSVNRPYVLGETGFHSGDYEMDATLGFAIQTVDKTLHGLALGIQRIFYHQGTINQAFFNWWWSDRVNAPFYGGYFAALAIEGGDSISASDDGNDSYAQYVVYKKGKPFKVILVNTNYYSGNGSRSVTNFTMTGLKNGYVEALRMTGPSSETLVPRLQTDPSLEPSIGGQYFSNDDCSLRGAQNFEEFTVEKHRLTISLTASEV</sequence>
<organism evidence="2 3">
    <name type="scientific">Penicillium expansum</name>
    <name type="common">Blue mold rot fungus</name>
    <dbReference type="NCBI Taxonomy" id="27334"/>
    <lineage>
        <taxon>Eukaryota</taxon>
        <taxon>Fungi</taxon>
        <taxon>Dikarya</taxon>
        <taxon>Ascomycota</taxon>
        <taxon>Pezizomycotina</taxon>
        <taxon>Eurotiomycetes</taxon>
        <taxon>Eurotiomycetidae</taxon>
        <taxon>Eurotiales</taxon>
        <taxon>Aspergillaceae</taxon>
        <taxon>Penicillium</taxon>
    </lineage>
</organism>
<comment type="caution">
    <text evidence="2">The sequence shown here is derived from an EMBL/GenBank/DDBJ whole genome shotgun (WGS) entry which is preliminary data.</text>
</comment>
<name>A0A0A2K1S4_PENEN</name>
<reference evidence="2 3" key="1">
    <citation type="journal article" date="2015" name="Mol. Plant Microbe Interact.">
        <title>Genome, transcriptome, and functional analyses of Penicillium expansum provide new insights into secondary metabolism and pathogenicity.</title>
        <authorList>
            <person name="Ballester A.R."/>
            <person name="Marcet-Houben M."/>
            <person name="Levin E."/>
            <person name="Sela N."/>
            <person name="Selma-Lazaro C."/>
            <person name="Carmona L."/>
            <person name="Wisniewski M."/>
            <person name="Droby S."/>
            <person name="Gonzalez-Candelas L."/>
            <person name="Gabaldon T."/>
        </authorList>
    </citation>
    <scope>NUCLEOTIDE SEQUENCE [LARGE SCALE GENOMIC DNA]</scope>
    <source>
        <strain evidence="2 3">MD-8</strain>
    </source>
</reference>
<dbReference type="Proteomes" id="UP000030143">
    <property type="component" value="Unassembled WGS sequence"/>
</dbReference>
<dbReference type="InterPro" id="IPR031728">
    <property type="entry name" value="GlcAase_C"/>
</dbReference>
<proteinExistence type="predicted"/>
<evidence type="ECO:0000313" key="2">
    <source>
        <dbReference type="EMBL" id="KGO61647.1"/>
    </source>
</evidence>
<evidence type="ECO:0000259" key="1">
    <source>
        <dbReference type="Pfam" id="PF16862"/>
    </source>
</evidence>
<keyword evidence="2" id="KW-0378">Hydrolase</keyword>
<dbReference type="VEuPathDB" id="FungiDB:PEXP_087220"/>
<feature type="domain" description="Beta-glucuronidase C-terminal" evidence="1">
    <location>
        <begin position="302"/>
        <end position="407"/>
    </location>
</feature>
<keyword evidence="3" id="KW-1185">Reference proteome</keyword>
<protein>
    <submittedName>
        <fullName evidence="2">Glycoside hydrolase, superfamily</fullName>
    </submittedName>
</protein>
<dbReference type="Gene3D" id="3.20.20.80">
    <property type="entry name" value="Glycosidases"/>
    <property type="match status" value="1"/>
</dbReference>
<dbReference type="STRING" id="27334.A0A0A2K1S4"/>
<gene>
    <name evidence="2" type="ORF">PEX2_015520</name>
</gene>
<dbReference type="InterPro" id="IPR052974">
    <property type="entry name" value="GH79_Enzymes"/>
</dbReference>
<dbReference type="InterPro" id="IPR017853">
    <property type="entry name" value="GH"/>
</dbReference>
<dbReference type="EMBL" id="JQFZ01000029">
    <property type="protein sequence ID" value="KGO61647.1"/>
    <property type="molecule type" value="Genomic_DNA"/>
</dbReference>
<evidence type="ECO:0000313" key="3">
    <source>
        <dbReference type="Proteomes" id="UP000030143"/>
    </source>
</evidence>